<gene>
    <name evidence="2" type="ORF">I2H31_08080</name>
</gene>
<protein>
    <recommendedName>
        <fullName evidence="4">Tetratricopeptide repeat protein</fullName>
    </recommendedName>
</protein>
<reference evidence="2 3" key="1">
    <citation type="submission" date="2020-11" db="EMBL/GenBank/DDBJ databases">
        <authorList>
            <person name="Kim M.K."/>
        </authorList>
    </citation>
    <scope>NUCLEOTIDE SEQUENCE [LARGE SCALE GENOMIC DNA]</scope>
    <source>
        <strain evidence="2 3">BT662</strain>
    </source>
</reference>
<proteinExistence type="predicted"/>
<dbReference type="Proteomes" id="UP000618931">
    <property type="component" value="Unassembled WGS sequence"/>
</dbReference>
<comment type="caution">
    <text evidence="2">The sequence shown here is derived from an EMBL/GenBank/DDBJ whole genome shotgun (WGS) entry which is preliminary data.</text>
</comment>
<evidence type="ECO:0008006" key="4">
    <source>
        <dbReference type="Google" id="ProtNLM"/>
    </source>
</evidence>
<evidence type="ECO:0000313" key="3">
    <source>
        <dbReference type="Proteomes" id="UP000618931"/>
    </source>
</evidence>
<organism evidence="2 3">
    <name type="scientific">Hymenobacter ruricola</name>
    <dbReference type="NCBI Taxonomy" id="2791023"/>
    <lineage>
        <taxon>Bacteria</taxon>
        <taxon>Pseudomonadati</taxon>
        <taxon>Bacteroidota</taxon>
        <taxon>Cytophagia</taxon>
        <taxon>Cytophagales</taxon>
        <taxon>Hymenobacteraceae</taxon>
        <taxon>Hymenobacter</taxon>
    </lineage>
</organism>
<feature type="signal peptide" evidence="1">
    <location>
        <begin position="1"/>
        <end position="20"/>
    </location>
</feature>
<dbReference type="EMBL" id="JADQDM010000002">
    <property type="protein sequence ID" value="MBF9221058.1"/>
    <property type="molecule type" value="Genomic_DNA"/>
</dbReference>
<name>A0ABS0I270_9BACT</name>
<accession>A0ABS0I270</accession>
<dbReference type="InterPro" id="IPR011990">
    <property type="entry name" value="TPR-like_helical_dom_sf"/>
</dbReference>
<dbReference type="Gene3D" id="1.25.40.10">
    <property type="entry name" value="Tetratricopeptide repeat domain"/>
    <property type="match status" value="1"/>
</dbReference>
<keyword evidence="1" id="KW-0732">Signal</keyword>
<dbReference type="RefSeq" id="WP_196292473.1">
    <property type="nucleotide sequence ID" value="NZ_JADQDM010000002.1"/>
</dbReference>
<sequence length="238" mass="24895">MKTAFLTLALALAASFAATAQTQPATTPAAPAITAPADAYTALLAATIAEQNTADKAALPATIAKLERAASARPTDWLPRYYQARGYLKLAFGGADSDQADKLLDQAEAALAQAQKLPGADQAEILVLRAYIYQGRIQAAPMTRGPVYTGRVHEALEQALKLSPDNPRAYLVLANDAYFRPAMFGGGAEKAKPLYEKSKALFATFKPATALSPSWGEGNATATLARINGEAAGTAAVK</sequence>
<keyword evidence="3" id="KW-1185">Reference proteome</keyword>
<feature type="chain" id="PRO_5045990915" description="Tetratricopeptide repeat protein" evidence="1">
    <location>
        <begin position="21"/>
        <end position="238"/>
    </location>
</feature>
<evidence type="ECO:0000313" key="2">
    <source>
        <dbReference type="EMBL" id="MBF9221058.1"/>
    </source>
</evidence>
<evidence type="ECO:0000256" key="1">
    <source>
        <dbReference type="SAM" id="SignalP"/>
    </source>
</evidence>